<proteinExistence type="predicted"/>
<dbReference type="PANTHER" id="PTHR47738">
    <property type="entry name" value="PTS SYSTEM FRUCTOSE-LIKE EIIA COMPONENT-RELATED"/>
    <property type="match status" value="1"/>
</dbReference>
<dbReference type="Pfam" id="PF00359">
    <property type="entry name" value="PTS_EIIA_2"/>
    <property type="match status" value="1"/>
</dbReference>
<sequence length="158" mass="18023">MTSSLFAQETCFVLEGENAEDIFRQADQELQKLDLVKEGFLDSLIEREKNFPTALDMQPVNPNFANIAIPHTESEYVTVTRIVPIKLTKPVTFHSMIQPDQALEVGFLFMLLNKDAEAQAGLLAQVMDFFNRTDADRIENFLASEDPKAIYEFLQENF</sequence>
<protein>
    <submittedName>
        <fullName evidence="2">PTS mannitol transporter subunit IIB</fullName>
    </submittedName>
</protein>
<dbReference type="Proteomes" id="UP000234239">
    <property type="component" value="Unassembled WGS sequence"/>
</dbReference>
<dbReference type="InterPro" id="IPR051541">
    <property type="entry name" value="PTS_SugarTrans_NitroReg"/>
</dbReference>
<dbReference type="InterPro" id="IPR016152">
    <property type="entry name" value="PTrfase/Anion_transptr"/>
</dbReference>
<evidence type="ECO:0000313" key="3">
    <source>
        <dbReference type="Proteomes" id="UP000234239"/>
    </source>
</evidence>
<comment type="caution">
    <text evidence="2">The sequence shown here is derived from an EMBL/GenBank/DDBJ whole genome shotgun (WGS) entry which is preliminary data.</text>
</comment>
<accession>A0A2I1MQ91</accession>
<dbReference type="AlphaFoldDB" id="A0A2I1MQ91"/>
<dbReference type="PANTHER" id="PTHR47738:SF3">
    <property type="entry name" value="PHOSPHOTRANSFERASE SYSTEM MANNITOL_FRUCTOSE-SPECIFIC IIA DOMAIN CONTAINING PROTEIN"/>
    <property type="match status" value="1"/>
</dbReference>
<dbReference type="InterPro" id="IPR002178">
    <property type="entry name" value="PTS_EIIA_type-2_dom"/>
</dbReference>
<dbReference type="Gene3D" id="3.40.930.10">
    <property type="entry name" value="Mannitol-specific EII, Chain A"/>
    <property type="match status" value="1"/>
</dbReference>
<evidence type="ECO:0000313" key="2">
    <source>
        <dbReference type="EMBL" id="PKZ22310.1"/>
    </source>
</evidence>
<dbReference type="OrthoDB" id="370976at2"/>
<dbReference type="CDD" id="cd00211">
    <property type="entry name" value="PTS_IIA_fru"/>
    <property type="match status" value="1"/>
</dbReference>
<organism evidence="2 3">
    <name type="scientific">Aerococcus sanguinicola</name>
    <dbReference type="NCBI Taxonomy" id="119206"/>
    <lineage>
        <taxon>Bacteria</taxon>
        <taxon>Bacillati</taxon>
        <taxon>Bacillota</taxon>
        <taxon>Bacilli</taxon>
        <taxon>Lactobacillales</taxon>
        <taxon>Aerococcaceae</taxon>
        <taxon>Aerococcus</taxon>
    </lineage>
</organism>
<gene>
    <name evidence="2" type="ORF">CYJ28_04135</name>
</gene>
<dbReference type="RefSeq" id="WP_070486279.1">
    <property type="nucleotide sequence ID" value="NZ_CAJHKM010000001.1"/>
</dbReference>
<reference evidence="2 3" key="1">
    <citation type="submission" date="2017-12" db="EMBL/GenBank/DDBJ databases">
        <title>Phylogenetic diversity of female urinary microbiome.</title>
        <authorList>
            <person name="Thomas-White K."/>
            <person name="Wolfe A.J."/>
        </authorList>
    </citation>
    <scope>NUCLEOTIDE SEQUENCE [LARGE SCALE GENOMIC DNA]</scope>
    <source>
        <strain evidence="2 3">UMB0139</strain>
    </source>
</reference>
<dbReference type="EMBL" id="PKGY01000002">
    <property type="protein sequence ID" value="PKZ22310.1"/>
    <property type="molecule type" value="Genomic_DNA"/>
</dbReference>
<feature type="domain" description="PTS EIIA type-2" evidence="1">
    <location>
        <begin position="3"/>
        <end position="157"/>
    </location>
</feature>
<name>A0A2I1MQ91_9LACT</name>
<evidence type="ECO:0000259" key="1">
    <source>
        <dbReference type="PROSITE" id="PS51094"/>
    </source>
</evidence>
<dbReference type="SUPFAM" id="SSF55804">
    <property type="entry name" value="Phoshotransferase/anion transport protein"/>
    <property type="match status" value="1"/>
</dbReference>
<dbReference type="PROSITE" id="PS51094">
    <property type="entry name" value="PTS_EIIA_TYPE_2"/>
    <property type="match status" value="1"/>
</dbReference>